<accession>A0A366H4Q4</accession>
<gene>
    <name evidence="1" type="ORF">DES53_1193</name>
</gene>
<sequence length="136" mass="15366">MTAFEIFLNGKRLCTVGLESGVVSTILNWVNTPGANPRRAKGSVPKEFLSIHAGGLDAKTNEHLIWKRRNLKVGDAVSIRVVEVPKADKPRERIKREPRQELRATKKYVRQTARKLGWQVVGKKKSAQQRARKRTG</sequence>
<dbReference type="Proteomes" id="UP000253426">
    <property type="component" value="Unassembled WGS sequence"/>
</dbReference>
<dbReference type="AlphaFoldDB" id="A0A366H4Q4"/>
<evidence type="ECO:0000313" key="1">
    <source>
        <dbReference type="EMBL" id="RBP35837.1"/>
    </source>
</evidence>
<reference evidence="1 2" key="1">
    <citation type="submission" date="2018-06" db="EMBL/GenBank/DDBJ databases">
        <title>Genomic Encyclopedia of Type Strains, Phase IV (KMG-IV): sequencing the most valuable type-strain genomes for metagenomic binning, comparative biology and taxonomic classification.</title>
        <authorList>
            <person name="Goeker M."/>
        </authorList>
    </citation>
    <scope>NUCLEOTIDE SEQUENCE [LARGE SCALE GENOMIC DNA]</scope>
    <source>
        <strain evidence="1 2">DSM 25532</strain>
    </source>
</reference>
<comment type="caution">
    <text evidence="1">The sequence shown here is derived from an EMBL/GenBank/DDBJ whole genome shotgun (WGS) entry which is preliminary data.</text>
</comment>
<proteinExistence type="predicted"/>
<name>A0A366H4Q4_9BACT</name>
<keyword evidence="2" id="KW-1185">Reference proteome</keyword>
<dbReference type="OrthoDB" id="583182at2"/>
<protein>
    <submittedName>
        <fullName evidence="1">Uncharacterized protein</fullName>
    </submittedName>
</protein>
<dbReference type="EMBL" id="QNRR01000019">
    <property type="protein sequence ID" value="RBP35837.1"/>
    <property type="molecule type" value="Genomic_DNA"/>
</dbReference>
<organism evidence="1 2">
    <name type="scientific">Roseimicrobium gellanilyticum</name>
    <dbReference type="NCBI Taxonomy" id="748857"/>
    <lineage>
        <taxon>Bacteria</taxon>
        <taxon>Pseudomonadati</taxon>
        <taxon>Verrucomicrobiota</taxon>
        <taxon>Verrucomicrobiia</taxon>
        <taxon>Verrucomicrobiales</taxon>
        <taxon>Verrucomicrobiaceae</taxon>
        <taxon>Roseimicrobium</taxon>
    </lineage>
</organism>
<dbReference type="RefSeq" id="WP_113962097.1">
    <property type="nucleotide sequence ID" value="NZ_QNRR01000019.1"/>
</dbReference>
<evidence type="ECO:0000313" key="2">
    <source>
        <dbReference type="Proteomes" id="UP000253426"/>
    </source>
</evidence>